<comment type="caution">
    <text evidence="9">The sequence shown here is derived from an EMBL/GenBank/DDBJ whole genome shotgun (WGS) entry which is preliminary data.</text>
</comment>
<keyword evidence="4" id="KW-0067">ATP-binding</keyword>
<keyword evidence="2" id="KW-0963">Cytoplasm</keyword>
<evidence type="ECO:0000313" key="10">
    <source>
        <dbReference type="Proteomes" id="UP000324222"/>
    </source>
</evidence>
<evidence type="ECO:0000256" key="2">
    <source>
        <dbReference type="ARBA" id="ARBA00022490"/>
    </source>
</evidence>
<dbReference type="AlphaFoldDB" id="A0A5B7JE62"/>
<proteinExistence type="inferred from homology"/>
<name>A0A5B7JE62_PORTR</name>
<evidence type="ECO:0000256" key="3">
    <source>
        <dbReference type="ARBA" id="ARBA00022741"/>
    </source>
</evidence>
<dbReference type="GO" id="GO:0003777">
    <property type="term" value="F:microtubule motor activity"/>
    <property type="evidence" value="ECO:0007669"/>
    <property type="project" value="InterPro"/>
</dbReference>
<accession>A0A5B7JE62</accession>
<dbReference type="Gene3D" id="1.20.58.1980">
    <property type="match status" value="1"/>
</dbReference>
<protein>
    <submittedName>
        <fullName evidence="9">Chromosome-associated kinesin KIF4A</fullName>
    </submittedName>
</protein>
<reference evidence="9 10" key="1">
    <citation type="submission" date="2019-05" db="EMBL/GenBank/DDBJ databases">
        <title>Another draft genome of Portunus trituberculatus and its Hox gene families provides insights of decapod evolution.</title>
        <authorList>
            <person name="Jeong J.-H."/>
            <person name="Song I."/>
            <person name="Kim S."/>
            <person name="Choi T."/>
            <person name="Kim D."/>
            <person name="Ryu S."/>
            <person name="Kim W."/>
        </authorList>
    </citation>
    <scope>NUCLEOTIDE SEQUENCE [LARGE SCALE GENOMIC DNA]</scope>
    <source>
        <tissue evidence="9">Muscle</tissue>
    </source>
</reference>
<dbReference type="InterPro" id="IPR027417">
    <property type="entry name" value="P-loop_NTPase"/>
</dbReference>
<dbReference type="GO" id="GO:0051231">
    <property type="term" value="P:spindle elongation"/>
    <property type="evidence" value="ECO:0007669"/>
    <property type="project" value="TreeGrafter"/>
</dbReference>
<dbReference type="SUPFAM" id="SSF52540">
    <property type="entry name" value="P-loop containing nucleoside triphosphate hydrolases"/>
    <property type="match status" value="1"/>
</dbReference>
<keyword evidence="3" id="KW-0547">Nucleotide-binding</keyword>
<keyword evidence="6" id="KW-0206">Cytoskeleton</keyword>
<dbReference type="PROSITE" id="PS50067">
    <property type="entry name" value="KINESIN_MOTOR_2"/>
    <property type="match status" value="1"/>
</dbReference>
<dbReference type="PANTHER" id="PTHR47969">
    <property type="entry name" value="CHROMOSOME-ASSOCIATED KINESIN KIF4A-RELATED"/>
    <property type="match status" value="1"/>
</dbReference>
<dbReference type="GO" id="GO:0008017">
    <property type="term" value="F:microtubule binding"/>
    <property type="evidence" value="ECO:0007669"/>
    <property type="project" value="InterPro"/>
</dbReference>
<dbReference type="GO" id="GO:0005875">
    <property type="term" value="C:microtubule associated complex"/>
    <property type="evidence" value="ECO:0007669"/>
    <property type="project" value="TreeGrafter"/>
</dbReference>
<organism evidence="9 10">
    <name type="scientific">Portunus trituberculatus</name>
    <name type="common">Swimming crab</name>
    <name type="synonym">Neptunus trituberculatus</name>
    <dbReference type="NCBI Taxonomy" id="210409"/>
    <lineage>
        <taxon>Eukaryota</taxon>
        <taxon>Metazoa</taxon>
        <taxon>Ecdysozoa</taxon>
        <taxon>Arthropoda</taxon>
        <taxon>Crustacea</taxon>
        <taxon>Multicrustacea</taxon>
        <taxon>Malacostraca</taxon>
        <taxon>Eumalacostraca</taxon>
        <taxon>Eucarida</taxon>
        <taxon>Decapoda</taxon>
        <taxon>Pleocyemata</taxon>
        <taxon>Brachyura</taxon>
        <taxon>Eubrachyura</taxon>
        <taxon>Portunoidea</taxon>
        <taxon>Portunidae</taxon>
        <taxon>Portuninae</taxon>
        <taxon>Portunus</taxon>
    </lineage>
</organism>
<gene>
    <name evidence="9" type="primary">KIF4A_0</name>
    <name evidence="9" type="ORF">E2C01_087988</name>
</gene>
<dbReference type="InterPro" id="IPR001752">
    <property type="entry name" value="Kinesin_motor_dom"/>
</dbReference>
<dbReference type="Proteomes" id="UP000324222">
    <property type="component" value="Unassembled WGS sequence"/>
</dbReference>
<evidence type="ECO:0000256" key="6">
    <source>
        <dbReference type="ARBA" id="ARBA00023212"/>
    </source>
</evidence>
<comment type="similarity">
    <text evidence="7">Belongs to the TRAFAC class myosin-kinesin ATPase superfamily. Kinesin family.</text>
</comment>
<sequence length="130" mass="14427">MIACVNPSSCNVHETINTLRYAEQARNIKIKVQALSTIKKKEGKRRLEDVSANSGAWKKRAMSTEKVDHNCTISTPGHKPPVRKLAPLLNRTVATPSRRLVQSEVLGGGFPESINMNLSYHYTAHMNISS</sequence>
<dbReference type="GO" id="GO:0005524">
    <property type="term" value="F:ATP binding"/>
    <property type="evidence" value="ECO:0007669"/>
    <property type="project" value="UniProtKB-KW"/>
</dbReference>
<evidence type="ECO:0000256" key="1">
    <source>
        <dbReference type="ARBA" id="ARBA00004245"/>
    </source>
</evidence>
<dbReference type="GO" id="GO:0007018">
    <property type="term" value="P:microtubule-based movement"/>
    <property type="evidence" value="ECO:0007669"/>
    <property type="project" value="InterPro"/>
</dbReference>
<feature type="domain" description="Kinesin motor" evidence="8">
    <location>
        <begin position="1"/>
        <end position="28"/>
    </location>
</feature>
<evidence type="ECO:0000256" key="4">
    <source>
        <dbReference type="ARBA" id="ARBA00022840"/>
    </source>
</evidence>
<keyword evidence="5" id="KW-0175">Coiled coil</keyword>
<keyword evidence="10" id="KW-1185">Reference proteome</keyword>
<evidence type="ECO:0000259" key="8">
    <source>
        <dbReference type="PROSITE" id="PS50067"/>
    </source>
</evidence>
<dbReference type="InterPro" id="IPR027640">
    <property type="entry name" value="Kinesin-like_fam"/>
</dbReference>
<dbReference type="GO" id="GO:0007052">
    <property type="term" value="P:mitotic spindle organization"/>
    <property type="evidence" value="ECO:0007669"/>
    <property type="project" value="TreeGrafter"/>
</dbReference>
<evidence type="ECO:0000313" key="9">
    <source>
        <dbReference type="EMBL" id="MPC92875.1"/>
    </source>
</evidence>
<evidence type="ECO:0000256" key="5">
    <source>
        <dbReference type="ARBA" id="ARBA00023054"/>
    </source>
</evidence>
<dbReference type="PANTHER" id="PTHR47969:SF15">
    <property type="entry name" value="CHROMOSOME-ASSOCIATED KINESIN KIF4A-RELATED"/>
    <property type="match status" value="1"/>
</dbReference>
<comment type="subcellular location">
    <subcellularLocation>
        <location evidence="1">Cytoplasm</location>
        <location evidence="1">Cytoskeleton</location>
    </subcellularLocation>
</comment>
<evidence type="ECO:0000256" key="7">
    <source>
        <dbReference type="PROSITE-ProRule" id="PRU00283"/>
    </source>
</evidence>
<dbReference type="EMBL" id="VSRR010092819">
    <property type="protein sequence ID" value="MPC92875.1"/>
    <property type="molecule type" value="Genomic_DNA"/>
</dbReference>
<comment type="caution">
    <text evidence="7">Lacks conserved residue(s) required for the propagation of feature annotation.</text>
</comment>